<sequence>MSSDRSMFVLVIGVSVWFRLKRRNSTSILHLDGHPGSHRQRRRNYTSTSDTIASIGPLSADGPRRPWRSSDSFRNCFKRWCIEAGLPDRSPHGIRKAAGHLLAEAGATQHQIMAVHGHSQARTSEVYTRDVQRSKLAESAVTLLAGMEW</sequence>
<evidence type="ECO:0000256" key="1">
    <source>
        <dbReference type="ARBA" id="ARBA00023172"/>
    </source>
</evidence>
<dbReference type="AlphaFoldDB" id="A0A8J6ZAF6"/>
<keyword evidence="5" id="KW-1185">Reference proteome</keyword>
<dbReference type="InterPro" id="IPR011010">
    <property type="entry name" value="DNA_brk_join_enz"/>
</dbReference>
<accession>A0A8J6ZAF6</accession>
<reference evidence="4" key="1">
    <citation type="submission" date="2020-09" db="EMBL/GenBank/DDBJ databases">
        <title>A novel bacterium of genus Mangrovicoccus, isolated from South China Sea.</title>
        <authorList>
            <person name="Huang H."/>
            <person name="Mo K."/>
            <person name="Hu Y."/>
        </authorList>
    </citation>
    <scope>NUCLEOTIDE SEQUENCE</scope>
    <source>
        <strain evidence="4">HB182678</strain>
    </source>
</reference>
<dbReference type="Proteomes" id="UP000609121">
    <property type="component" value="Unassembled WGS sequence"/>
</dbReference>
<dbReference type="GO" id="GO:0015074">
    <property type="term" value="P:DNA integration"/>
    <property type="evidence" value="ECO:0007669"/>
    <property type="project" value="InterPro"/>
</dbReference>
<dbReference type="SUPFAM" id="SSF56349">
    <property type="entry name" value="DNA breaking-rejoining enzymes"/>
    <property type="match status" value="1"/>
</dbReference>
<dbReference type="Pfam" id="PF00589">
    <property type="entry name" value="Phage_integrase"/>
    <property type="match status" value="1"/>
</dbReference>
<feature type="domain" description="Tyr recombinase" evidence="3">
    <location>
        <begin position="69"/>
        <end position="130"/>
    </location>
</feature>
<protein>
    <submittedName>
        <fullName evidence="4">Tyrosine-type recombinase/integrase</fullName>
    </submittedName>
</protein>
<dbReference type="Gene3D" id="1.10.443.10">
    <property type="entry name" value="Intergrase catalytic core"/>
    <property type="match status" value="1"/>
</dbReference>
<evidence type="ECO:0000313" key="5">
    <source>
        <dbReference type="Proteomes" id="UP000609121"/>
    </source>
</evidence>
<evidence type="ECO:0000259" key="3">
    <source>
        <dbReference type="Pfam" id="PF00589"/>
    </source>
</evidence>
<proteinExistence type="predicted"/>
<organism evidence="4 5">
    <name type="scientific">Mangrovicoccus algicola</name>
    <dbReference type="NCBI Taxonomy" id="2771008"/>
    <lineage>
        <taxon>Bacteria</taxon>
        <taxon>Pseudomonadati</taxon>
        <taxon>Pseudomonadota</taxon>
        <taxon>Alphaproteobacteria</taxon>
        <taxon>Rhodobacterales</taxon>
        <taxon>Paracoccaceae</taxon>
        <taxon>Mangrovicoccus</taxon>
    </lineage>
</organism>
<dbReference type="GO" id="GO:0003677">
    <property type="term" value="F:DNA binding"/>
    <property type="evidence" value="ECO:0007669"/>
    <property type="project" value="InterPro"/>
</dbReference>
<name>A0A8J6ZAF6_9RHOB</name>
<dbReference type="EMBL" id="JACVXA010000039">
    <property type="protein sequence ID" value="MBE3639116.1"/>
    <property type="molecule type" value="Genomic_DNA"/>
</dbReference>
<dbReference type="InterPro" id="IPR013762">
    <property type="entry name" value="Integrase-like_cat_sf"/>
</dbReference>
<comment type="caution">
    <text evidence="4">The sequence shown here is derived from an EMBL/GenBank/DDBJ whole genome shotgun (WGS) entry which is preliminary data.</text>
</comment>
<gene>
    <name evidence="4" type="ORF">ICN82_12990</name>
</gene>
<evidence type="ECO:0000256" key="2">
    <source>
        <dbReference type="SAM" id="MobiDB-lite"/>
    </source>
</evidence>
<dbReference type="InterPro" id="IPR002104">
    <property type="entry name" value="Integrase_catalytic"/>
</dbReference>
<keyword evidence="1" id="KW-0233">DNA recombination</keyword>
<dbReference type="GO" id="GO:0006310">
    <property type="term" value="P:DNA recombination"/>
    <property type="evidence" value="ECO:0007669"/>
    <property type="project" value="UniProtKB-KW"/>
</dbReference>
<feature type="region of interest" description="Disordered" evidence="2">
    <location>
        <begin position="31"/>
        <end position="59"/>
    </location>
</feature>
<evidence type="ECO:0000313" key="4">
    <source>
        <dbReference type="EMBL" id="MBE3639116.1"/>
    </source>
</evidence>